<evidence type="ECO:0000256" key="2">
    <source>
        <dbReference type="SAM" id="Phobius"/>
    </source>
</evidence>
<name>A0ABN6H4Y1_9BACT</name>
<keyword evidence="4" id="KW-1185">Reference proteome</keyword>
<dbReference type="EMBL" id="AP024702">
    <property type="protein sequence ID" value="BCX47484.1"/>
    <property type="molecule type" value="Genomic_DNA"/>
</dbReference>
<keyword evidence="2" id="KW-0472">Membrane</keyword>
<feature type="transmembrane region" description="Helical" evidence="2">
    <location>
        <begin position="82"/>
        <end position="101"/>
    </location>
</feature>
<feature type="transmembrane region" description="Helical" evidence="2">
    <location>
        <begin position="45"/>
        <end position="70"/>
    </location>
</feature>
<evidence type="ECO:0000313" key="4">
    <source>
        <dbReference type="Proteomes" id="UP001374893"/>
    </source>
</evidence>
<dbReference type="Proteomes" id="UP001374893">
    <property type="component" value="Chromosome"/>
</dbReference>
<feature type="region of interest" description="Disordered" evidence="1">
    <location>
        <begin position="183"/>
        <end position="241"/>
    </location>
</feature>
<feature type="region of interest" description="Disordered" evidence="1">
    <location>
        <begin position="116"/>
        <end position="157"/>
    </location>
</feature>
<evidence type="ECO:0000313" key="3">
    <source>
        <dbReference type="EMBL" id="BCX47484.1"/>
    </source>
</evidence>
<proteinExistence type="predicted"/>
<keyword evidence="2" id="KW-1133">Transmembrane helix</keyword>
<reference evidence="3 4" key="1">
    <citation type="submission" date="2021-06" db="EMBL/GenBank/DDBJ databases">
        <title>Complete genome of Haloferula helveola possessing various polysaccharide degrading enzymes.</title>
        <authorList>
            <person name="Takami H."/>
            <person name="Huang C."/>
            <person name="Hamasaki K."/>
        </authorList>
    </citation>
    <scope>NUCLEOTIDE SEQUENCE [LARGE SCALE GENOMIC DNA]</scope>
    <source>
        <strain evidence="3 4">CN-1</strain>
    </source>
</reference>
<gene>
    <name evidence="3" type="ORF">HAHE_13920</name>
</gene>
<keyword evidence="2" id="KW-0812">Transmembrane</keyword>
<evidence type="ECO:0000256" key="1">
    <source>
        <dbReference type="SAM" id="MobiDB-lite"/>
    </source>
</evidence>
<accession>A0ABN6H4Y1</accession>
<sequence length="311" mass="34927">MDRCGTVAAGWLETRRSHRLLPENNPNLSMDPFPSLLAASRNELVLWHLILALGIGLLVGGFAMLMIILGIRKKGGAMNGAAWQKAALYGVCGLVAGYFSMKFTIKANPTVFGGSRPGVPEQYQLPPQPKPKIPPRVVESPGTKSKPPASMDDASRRLREMTDSIAKDRDEAEREMNEAFADHERQQQEMAENREREADQAREAREERLRRAEDMRKERDARREQAKAEQERARADEAAAQDKDKAYLATLSLEELEQVRDERQAAVDRAKEGMRSEDRDVRMAAGKEFSKAVKAFMAASAAYSQKRRESR</sequence>
<organism evidence="3 4">
    <name type="scientific">Haloferula helveola</name>
    <dbReference type="NCBI Taxonomy" id="490095"/>
    <lineage>
        <taxon>Bacteria</taxon>
        <taxon>Pseudomonadati</taxon>
        <taxon>Verrucomicrobiota</taxon>
        <taxon>Verrucomicrobiia</taxon>
        <taxon>Verrucomicrobiales</taxon>
        <taxon>Verrucomicrobiaceae</taxon>
        <taxon>Haloferula</taxon>
    </lineage>
</organism>
<protein>
    <submittedName>
        <fullName evidence="3">Uncharacterized protein</fullName>
    </submittedName>
</protein>